<protein>
    <recommendedName>
        <fullName evidence="4">Sorbitol dehydrogenase</fullName>
    </recommendedName>
</protein>
<dbReference type="AlphaFoldDB" id="A0A5C1YU94"/>
<dbReference type="RefSeq" id="WP_149280414.1">
    <property type="nucleotide sequence ID" value="NZ_CP043507.1"/>
</dbReference>
<reference evidence="2 3" key="1">
    <citation type="submission" date="2019-09" db="EMBL/GenBank/DDBJ databases">
        <title>Genome sequencing of strain KACC 21233.</title>
        <authorList>
            <person name="Heo J."/>
            <person name="Kim S.-J."/>
            <person name="Kim J.-S."/>
            <person name="Hong S.-B."/>
            <person name="Kwon S.-W."/>
        </authorList>
    </citation>
    <scope>NUCLEOTIDE SEQUENCE [LARGE SCALE GENOMIC DNA]</scope>
    <source>
        <strain evidence="2 3">KACC 21233</strain>
        <plasmid evidence="2 3">unnamed1</plasmid>
    </source>
</reference>
<feature type="signal peptide" evidence="1">
    <location>
        <begin position="1"/>
        <end position="24"/>
    </location>
</feature>
<accession>A0A5C1YU94</accession>
<dbReference type="OrthoDB" id="8722893at2"/>
<dbReference type="Proteomes" id="UP000324536">
    <property type="component" value="Plasmid unnamed1"/>
</dbReference>
<proteinExistence type="predicted"/>
<dbReference type="InterPro" id="IPR024651">
    <property type="entry name" value="FAD-SLDH_ssu"/>
</dbReference>
<evidence type="ECO:0000313" key="2">
    <source>
        <dbReference type="EMBL" id="QEO18757.1"/>
    </source>
</evidence>
<geneLocation type="plasmid" evidence="2">
    <name>unnamed1</name>
</geneLocation>
<evidence type="ECO:0000313" key="3">
    <source>
        <dbReference type="Proteomes" id="UP000324536"/>
    </source>
</evidence>
<evidence type="ECO:0000256" key="1">
    <source>
        <dbReference type="SAM" id="SignalP"/>
    </source>
</evidence>
<keyword evidence="1" id="KW-0732">Signal</keyword>
<dbReference type="Pfam" id="PF12318">
    <property type="entry name" value="FAD-SLDH"/>
    <property type="match status" value="1"/>
</dbReference>
<dbReference type="EMBL" id="CP043507">
    <property type="protein sequence ID" value="QEO18757.1"/>
    <property type="molecule type" value="Genomic_DNA"/>
</dbReference>
<evidence type="ECO:0008006" key="4">
    <source>
        <dbReference type="Google" id="ProtNLM"/>
    </source>
</evidence>
<sequence length="177" mass="19504">MSFHKKFKIKRRGLLLGMSALATAASFTQSRSFAASTGEIYEPDSILLFMLVSKILVPHELDHFVGQKIYTALSESEENFDNTLHVIQGFIIENAVVDVEHLIPALTDMTLKNSALKIISAWYSGVVHGKSGDRVVAFEEALMFKVTNDVMTIPSYAKSAPNAWNATAVPLLNIPSF</sequence>
<feature type="chain" id="PRO_5022822335" description="Sorbitol dehydrogenase" evidence="1">
    <location>
        <begin position="25"/>
        <end position="177"/>
    </location>
</feature>
<organism evidence="2 3">
    <name type="scientific">Acetobacter vaccinii</name>
    <dbReference type="NCBI Taxonomy" id="2592655"/>
    <lineage>
        <taxon>Bacteria</taxon>
        <taxon>Pseudomonadati</taxon>
        <taxon>Pseudomonadota</taxon>
        <taxon>Alphaproteobacteria</taxon>
        <taxon>Acetobacterales</taxon>
        <taxon>Acetobacteraceae</taxon>
        <taxon>Acetobacter</taxon>
    </lineage>
</organism>
<name>A0A5C1YU94_9PROT</name>
<gene>
    <name evidence="2" type="ORF">FLP30_12765</name>
</gene>
<keyword evidence="2" id="KW-0614">Plasmid</keyword>
<dbReference type="KEGG" id="acek:FLP30_12765"/>
<keyword evidence="3" id="KW-1185">Reference proteome</keyword>